<organism evidence="1 2">
    <name type="scientific">Haloarcula hispanica</name>
    <dbReference type="NCBI Taxonomy" id="51589"/>
    <lineage>
        <taxon>Archaea</taxon>
        <taxon>Methanobacteriati</taxon>
        <taxon>Methanobacteriota</taxon>
        <taxon>Stenosarchaea group</taxon>
        <taxon>Halobacteria</taxon>
        <taxon>Halobacteriales</taxon>
        <taxon>Haloarculaceae</taxon>
        <taxon>Haloarcula</taxon>
    </lineage>
</organism>
<accession>A0A482TCI0</accession>
<dbReference type="EMBL" id="RZIG01000002">
    <property type="protein sequence ID" value="RYJ09719.1"/>
    <property type="molecule type" value="Genomic_DNA"/>
</dbReference>
<name>A0A482TCI0_HALHI</name>
<comment type="caution">
    <text evidence="1">The sequence shown here is derived from an EMBL/GenBank/DDBJ whole genome shotgun (WGS) entry which is preliminary data.</text>
</comment>
<sequence>MEIIDAAASTDSWRNMTQSVARATSTADRTLFDLLRSCQMGEAGAIVGGHIDRNELRQNLYVPTREDETLTDFFVDEYAEDGRLLVITGSAGDGKSALLSRAFKQAQAEGHPLDESDICMDATASDSKHETYDAALKRFLDHAEERRALGRGSRSGIAINLGLAIDFFDRQGHAEEFPEIWAGIDQVRTEREYTDPEANIEVLNLGHRKLYETAPGHLGEGLLNNIVEKFAFEDPQSPFHEAFKREQYRCPNPEDCPLHFNAAQFAKPIVREQVTRLVAASGIIETAYLNPRSILDKISSMILPPSLQRVDEAGDCPVGAAVDSRRFSPEVLLWNSVFDTLSPSSEESAGHIDPAAHSSVSLDQELLGWGADRDRLGELLGETPLLETTDVATKIRTALRRAYLLDESVVSGSIQTKLETDTFREFIGALTYLNQSDADESETSVSSSHSKEVLDTVITSLQGWSGSINESDYIEFVDGVKSTDYRFLSKWTQPTPDQEESVRQTTEETTPGQMWIVLEPEGTDVTVPVPVTFELYQLMGQIRMGYNPNALDMERSEGMRLIQSRLSEFTNKHELVRVVNKLDEELLRVREAGFDDIEIVSGDHR</sequence>
<reference evidence="1 2" key="1">
    <citation type="submission" date="2018-12" db="EMBL/GenBank/DDBJ databases">
        <title>Draft genome sequence of Haloarcula hispinica strain 18.1, an halophilic archaeon isolated from Chott El Jerid of Southern Tunisia.</title>
        <authorList>
            <person name="Najjari A."/>
            <person name="Ben Dhia O."/>
            <person name="Ferjani R."/>
            <person name="Mahjoubi M."/>
            <person name="Sghaier H."/>
            <person name="Elshahed M."/>
            <person name="Ouzari H.I."/>
            <person name="Cherid A."/>
            <person name="Youssef N."/>
        </authorList>
    </citation>
    <scope>NUCLEOTIDE SEQUENCE [LARGE SCALE GENOMIC DNA]</scope>
    <source>
        <strain evidence="1 2">18.1</strain>
    </source>
</reference>
<protein>
    <submittedName>
        <fullName evidence="1">DNA phosphorothioation-dependent restriction protein DptF</fullName>
    </submittedName>
</protein>
<dbReference type="NCBIfam" id="TIGR03238">
    <property type="entry name" value="dnd_assoc_3"/>
    <property type="match status" value="1"/>
</dbReference>
<gene>
    <name evidence="1" type="primary">dptF</name>
    <name evidence="1" type="ORF">ELS20_06665</name>
</gene>
<evidence type="ECO:0000313" key="1">
    <source>
        <dbReference type="EMBL" id="RYJ09719.1"/>
    </source>
</evidence>
<dbReference type="InterPro" id="IPR017647">
    <property type="entry name" value="Dnd_assoc_3"/>
</dbReference>
<proteinExistence type="predicted"/>
<dbReference type="Proteomes" id="UP000293535">
    <property type="component" value="Unassembled WGS sequence"/>
</dbReference>
<dbReference type="AlphaFoldDB" id="A0A482TCI0"/>
<evidence type="ECO:0000313" key="2">
    <source>
        <dbReference type="Proteomes" id="UP000293535"/>
    </source>
</evidence>